<evidence type="ECO:0000313" key="2">
    <source>
        <dbReference type="Proteomes" id="UP001362999"/>
    </source>
</evidence>
<keyword evidence="2" id="KW-1185">Reference proteome</keyword>
<dbReference type="Proteomes" id="UP001362999">
    <property type="component" value="Unassembled WGS sequence"/>
</dbReference>
<dbReference type="AlphaFoldDB" id="A0AAW0AZM3"/>
<reference evidence="1 2" key="1">
    <citation type="journal article" date="2024" name="J Genomics">
        <title>Draft genome sequencing and assembly of Favolaschia claudopus CIRM-BRFM 2984 isolated from oak limbs.</title>
        <authorList>
            <person name="Navarro D."/>
            <person name="Drula E."/>
            <person name="Chaduli D."/>
            <person name="Cazenave R."/>
            <person name="Ahrendt S."/>
            <person name="Wang J."/>
            <person name="Lipzen A."/>
            <person name="Daum C."/>
            <person name="Barry K."/>
            <person name="Grigoriev I.V."/>
            <person name="Favel A."/>
            <person name="Rosso M.N."/>
            <person name="Martin F."/>
        </authorList>
    </citation>
    <scope>NUCLEOTIDE SEQUENCE [LARGE SCALE GENOMIC DNA]</scope>
    <source>
        <strain evidence="1 2">CIRM-BRFM 2984</strain>
    </source>
</reference>
<sequence>MTLIAWPLWTVKVVELIIHASKFSVILSLKSSRVVYNLCYGTLIASLKQMSLSTPYMPNQSLRPPSLMLSLMWRVSHCHLRLHLAVLPCISEPLVSTSYSLPSSSPYTLELYLGLISSSLVQSSVGLLWRSSQLRLTPSRLVLMIPSSPQCRATVRANPPRGIFQELCLLTLPSVHLSVQTEMMLGRRAPASAALRDLRLPALW</sequence>
<protein>
    <submittedName>
        <fullName evidence="1">Uncharacterized protein</fullName>
    </submittedName>
</protein>
<name>A0AAW0AZM3_9AGAR</name>
<evidence type="ECO:0000313" key="1">
    <source>
        <dbReference type="EMBL" id="KAK7018423.1"/>
    </source>
</evidence>
<organism evidence="1 2">
    <name type="scientific">Favolaschia claudopus</name>
    <dbReference type="NCBI Taxonomy" id="2862362"/>
    <lineage>
        <taxon>Eukaryota</taxon>
        <taxon>Fungi</taxon>
        <taxon>Dikarya</taxon>
        <taxon>Basidiomycota</taxon>
        <taxon>Agaricomycotina</taxon>
        <taxon>Agaricomycetes</taxon>
        <taxon>Agaricomycetidae</taxon>
        <taxon>Agaricales</taxon>
        <taxon>Marasmiineae</taxon>
        <taxon>Mycenaceae</taxon>
        <taxon>Favolaschia</taxon>
    </lineage>
</organism>
<proteinExistence type="predicted"/>
<gene>
    <name evidence="1" type="ORF">R3P38DRAFT_3274509</name>
</gene>
<accession>A0AAW0AZM3</accession>
<dbReference type="EMBL" id="JAWWNJ010000046">
    <property type="protein sequence ID" value="KAK7018423.1"/>
    <property type="molecule type" value="Genomic_DNA"/>
</dbReference>
<comment type="caution">
    <text evidence="1">The sequence shown here is derived from an EMBL/GenBank/DDBJ whole genome shotgun (WGS) entry which is preliminary data.</text>
</comment>